<dbReference type="Proteomes" id="UP000319210">
    <property type="component" value="Unassembled WGS sequence"/>
</dbReference>
<comment type="caution">
    <text evidence="2">The sequence shown here is derived from an EMBL/GenBank/DDBJ whole genome shotgun (WGS) entry which is preliminary data.</text>
</comment>
<evidence type="ECO:0000256" key="1">
    <source>
        <dbReference type="SAM" id="MobiDB-lite"/>
    </source>
</evidence>
<proteinExistence type="predicted"/>
<sequence length="55" mass="6022">MSAQNAAAAPTSMTHQDAVGMSGSNEKQLPHMAWLLEAKYTAHACHLAWRREVTN</sequence>
<evidence type="ECO:0000313" key="3">
    <source>
        <dbReference type="Proteomes" id="UP000319210"/>
    </source>
</evidence>
<dbReference type="AlphaFoldDB" id="A0A4Y3QSK9"/>
<name>A0A4Y3QSK9_STRCI</name>
<organism evidence="2 3">
    <name type="scientific">Streptomyces cacaoi</name>
    <dbReference type="NCBI Taxonomy" id="1898"/>
    <lineage>
        <taxon>Bacteria</taxon>
        <taxon>Bacillati</taxon>
        <taxon>Actinomycetota</taxon>
        <taxon>Actinomycetes</taxon>
        <taxon>Kitasatosporales</taxon>
        <taxon>Streptomycetaceae</taxon>
        <taxon>Streptomyces</taxon>
    </lineage>
</organism>
<evidence type="ECO:0000313" key="2">
    <source>
        <dbReference type="EMBL" id="GEB48394.1"/>
    </source>
</evidence>
<protein>
    <submittedName>
        <fullName evidence="2">Uncharacterized protein</fullName>
    </submittedName>
</protein>
<reference evidence="2 3" key="1">
    <citation type="submission" date="2019-06" db="EMBL/GenBank/DDBJ databases">
        <title>Whole genome shotgun sequence of Streptomyces cacaoi subsp. cacaoi NBRC 12748.</title>
        <authorList>
            <person name="Hosoyama A."/>
            <person name="Uohara A."/>
            <person name="Ohji S."/>
            <person name="Ichikawa N."/>
        </authorList>
    </citation>
    <scope>NUCLEOTIDE SEQUENCE [LARGE SCALE GENOMIC DNA]</scope>
    <source>
        <strain evidence="2 3">NBRC 12748</strain>
    </source>
</reference>
<dbReference type="EMBL" id="BJMM01000003">
    <property type="protein sequence ID" value="GEB48394.1"/>
    <property type="molecule type" value="Genomic_DNA"/>
</dbReference>
<gene>
    <name evidence="2" type="ORF">SCA03_09450</name>
</gene>
<keyword evidence="3" id="KW-1185">Reference proteome</keyword>
<accession>A0A4Y3QSK9</accession>
<feature type="compositionally biased region" description="Polar residues" evidence="1">
    <location>
        <begin position="1"/>
        <end position="15"/>
    </location>
</feature>
<feature type="region of interest" description="Disordered" evidence="1">
    <location>
        <begin position="1"/>
        <end position="24"/>
    </location>
</feature>